<comment type="caution">
    <text evidence="1">The sequence shown here is derived from an EMBL/GenBank/DDBJ whole genome shotgun (WGS) entry which is preliminary data.</text>
</comment>
<name>A0A840MMK5_9PROT</name>
<evidence type="ECO:0000313" key="1">
    <source>
        <dbReference type="EMBL" id="MBB5019650.1"/>
    </source>
</evidence>
<proteinExistence type="predicted"/>
<dbReference type="PANTHER" id="PTHR38785:SF1">
    <property type="entry name" value="HOMOLOG OF VIRK"/>
    <property type="match status" value="1"/>
</dbReference>
<dbReference type="Pfam" id="PF04393">
    <property type="entry name" value="DUF535"/>
    <property type="match status" value="1"/>
</dbReference>
<keyword evidence="2" id="KW-1185">Reference proteome</keyword>
<evidence type="ECO:0008006" key="3">
    <source>
        <dbReference type="Google" id="ProtNLM"/>
    </source>
</evidence>
<reference evidence="1 2" key="1">
    <citation type="submission" date="2020-08" db="EMBL/GenBank/DDBJ databases">
        <title>Genomic Encyclopedia of Type Strains, Phase IV (KMG-IV): sequencing the most valuable type-strain genomes for metagenomic binning, comparative biology and taxonomic classification.</title>
        <authorList>
            <person name="Goeker M."/>
        </authorList>
    </citation>
    <scope>NUCLEOTIDE SEQUENCE [LARGE SCALE GENOMIC DNA]</scope>
    <source>
        <strain evidence="1 2">DSM 27165</strain>
    </source>
</reference>
<dbReference type="GO" id="GO:0006974">
    <property type="term" value="P:DNA damage response"/>
    <property type="evidence" value="ECO:0007669"/>
    <property type="project" value="TreeGrafter"/>
</dbReference>
<dbReference type="AlphaFoldDB" id="A0A840MMK5"/>
<dbReference type="Proteomes" id="UP000575898">
    <property type="component" value="Unassembled WGS sequence"/>
</dbReference>
<protein>
    <recommendedName>
        <fullName evidence="3">DUF535 domain-containing protein</fullName>
    </recommendedName>
</protein>
<accession>A0A840MMK5</accession>
<dbReference type="InterPro" id="IPR007488">
    <property type="entry name" value="DUF535"/>
</dbReference>
<evidence type="ECO:0000313" key="2">
    <source>
        <dbReference type="Proteomes" id="UP000575898"/>
    </source>
</evidence>
<organism evidence="1 2">
    <name type="scientific">Chitinivorax tropicus</name>
    <dbReference type="NCBI Taxonomy" id="714531"/>
    <lineage>
        <taxon>Bacteria</taxon>
        <taxon>Pseudomonadati</taxon>
        <taxon>Pseudomonadota</taxon>
        <taxon>Betaproteobacteria</taxon>
        <taxon>Chitinivorax</taxon>
    </lineage>
</organism>
<dbReference type="EMBL" id="JACHHY010000019">
    <property type="protein sequence ID" value="MBB5019650.1"/>
    <property type="molecule type" value="Genomic_DNA"/>
</dbReference>
<dbReference type="RefSeq" id="WP_184040863.1">
    <property type="nucleotide sequence ID" value="NZ_JACHHY010000019.1"/>
</dbReference>
<sequence>MKNLLHSARMLAGPQSSMMSTRYWKYLIRAVAIYPLTRRWLGYLMDDEQRAEMTRCNTQLLLKLQRPYIRKNISLREKLSILEAHYDFMDRHLTSHLRQALYQTGRLALGECVGKSGQRYRVELNPTRSFDKEGELMVCLIAPSNEGVLTRAVFSIRQDAGGYAMEIGCLQGPRRNLGNEAIKTATRDLHGLRPKNLVMRCLYDLAKQWGIQRVYAVAGRFHVYHTPFRRQRTISADYDSFWEELGGQLTTNGRFALPPEQPRKKLEEIDSKKRAQYVRRFSLEDDLSSSISEALAISTPPAIQSGQVLILQPAFLNRFHQAA</sequence>
<dbReference type="PANTHER" id="PTHR38785">
    <property type="entry name" value="HOMOLOG OF VIRK"/>
    <property type="match status" value="1"/>
</dbReference>
<gene>
    <name evidence="1" type="ORF">HNQ59_002958</name>
</gene>